<keyword evidence="3" id="KW-1185">Reference proteome</keyword>
<keyword evidence="1" id="KW-0812">Transmembrane</keyword>
<evidence type="ECO:0000313" key="2">
    <source>
        <dbReference type="EMBL" id="RBP44831.1"/>
    </source>
</evidence>
<evidence type="ECO:0000256" key="1">
    <source>
        <dbReference type="SAM" id="Phobius"/>
    </source>
</evidence>
<keyword evidence="1" id="KW-1133">Transmembrane helix</keyword>
<keyword evidence="1" id="KW-0472">Membrane</keyword>
<reference evidence="2 3" key="1">
    <citation type="submission" date="2018-06" db="EMBL/GenBank/DDBJ databases">
        <title>Genomic Encyclopedia of Type Strains, Phase IV (KMG-IV): sequencing the most valuable type-strain genomes for metagenomic binning, comparative biology and taxonomic classification.</title>
        <authorList>
            <person name="Goeker M."/>
        </authorList>
    </citation>
    <scope>NUCLEOTIDE SEQUENCE [LARGE SCALE GENOMIC DNA]</scope>
    <source>
        <strain evidence="2 3">DSM 24032</strain>
    </source>
</reference>
<dbReference type="EMBL" id="QNRT01000022">
    <property type="protein sequence ID" value="RBP44831.1"/>
    <property type="molecule type" value="Genomic_DNA"/>
</dbReference>
<accession>A0A395JE53</accession>
<sequence length="87" mass="9935">MICIVFVLGVSQFELHKGSSSYTFMQVVGGLLSLLAFVSGFYLWVTGFKRYKHLLGGYSFKWLVYVSLTIISALYMQFKYGKETHDS</sequence>
<dbReference type="AlphaFoldDB" id="A0A395JE53"/>
<evidence type="ECO:0000313" key="3">
    <source>
        <dbReference type="Proteomes" id="UP000253083"/>
    </source>
</evidence>
<feature type="transmembrane region" description="Helical" evidence="1">
    <location>
        <begin position="57"/>
        <end position="78"/>
    </location>
</feature>
<comment type="caution">
    <text evidence="2">The sequence shown here is derived from an EMBL/GenBank/DDBJ whole genome shotgun (WGS) entry which is preliminary data.</text>
</comment>
<dbReference type="InParanoid" id="A0A395JE53"/>
<name>A0A395JE53_9GAMM</name>
<protein>
    <submittedName>
        <fullName evidence="2">Uncharacterized protein</fullName>
    </submittedName>
</protein>
<organism evidence="2 3">
    <name type="scientific">Arenicella xantha</name>
    <dbReference type="NCBI Taxonomy" id="644221"/>
    <lineage>
        <taxon>Bacteria</taxon>
        <taxon>Pseudomonadati</taxon>
        <taxon>Pseudomonadota</taxon>
        <taxon>Gammaproteobacteria</taxon>
        <taxon>Arenicellales</taxon>
        <taxon>Arenicellaceae</taxon>
        <taxon>Arenicella</taxon>
    </lineage>
</organism>
<gene>
    <name evidence="2" type="ORF">DFR28_1221</name>
</gene>
<feature type="transmembrane region" description="Helical" evidence="1">
    <location>
        <begin position="24"/>
        <end position="45"/>
    </location>
</feature>
<dbReference type="Proteomes" id="UP000253083">
    <property type="component" value="Unassembled WGS sequence"/>
</dbReference>
<proteinExistence type="predicted"/>